<dbReference type="SUPFAM" id="SSF50800">
    <property type="entry name" value="PK beta-barrel domain-like"/>
    <property type="match status" value="1"/>
</dbReference>
<evidence type="ECO:0000313" key="3">
    <source>
        <dbReference type="Proteomes" id="UP000001064"/>
    </source>
</evidence>
<name>F0ZZY1_DICPU</name>
<dbReference type="VEuPathDB" id="AmoebaDB:DICPUDRAFT_157767"/>
<dbReference type="Pfam" id="PF03476">
    <property type="entry name" value="MOSC_N"/>
    <property type="match status" value="1"/>
</dbReference>
<dbReference type="InParanoid" id="F0ZZY1"/>
<dbReference type="AlphaFoldDB" id="F0ZZY1"/>
<dbReference type="STRING" id="5786.F0ZZY1"/>
<dbReference type="PANTHER" id="PTHR14237">
    <property type="entry name" value="MOLYBDOPTERIN COFACTOR SULFURASE MOSC"/>
    <property type="match status" value="1"/>
</dbReference>
<accession>F0ZZY1</accession>
<dbReference type="InterPro" id="IPR011037">
    <property type="entry name" value="Pyrv_Knase-like_insert_dom_sf"/>
</dbReference>
<dbReference type="PANTHER" id="PTHR14237:SF59">
    <property type="entry name" value="MOLYBDENUM COFACTOR SULFURASE DOMAIN-CONTAINING PROTEIN"/>
    <property type="match status" value="1"/>
</dbReference>
<evidence type="ECO:0000313" key="2">
    <source>
        <dbReference type="EMBL" id="EGC30506.1"/>
    </source>
</evidence>
<dbReference type="GO" id="GO:0030170">
    <property type="term" value="F:pyridoxal phosphate binding"/>
    <property type="evidence" value="ECO:0007669"/>
    <property type="project" value="InterPro"/>
</dbReference>
<protein>
    <recommendedName>
        <fullName evidence="1">MOSC domain-containing protein</fullName>
    </recommendedName>
</protein>
<dbReference type="OMA" id="AHDRSFM"/>
<gene>
    <name evidence="2" type="ORF">DICPUDRAFT_157767</name>
</gene>
<dbReference type="InterPro" id="IPR005302">
    <property type="entry name" value="MoCF_Sase_C"/>
</dbReference>
<keyword evidence="3" id="KW-1185">Reference proteome</keyword>
<dbReference type="EMBL" id="GL871324">
    <property type="protein sequence ID" value="EGC30506.1"/>
    <property type="molecule type" value="Genomic_DNA"/>
</dbReference>
<evidence type="ECO:0000259" key="1">
    <source>
        <dbReference type="PROSITE" id="PS51340"/>
    </source>
</evidence>
<dbReference type="Proteomes" id="UP000001064">
    <property type="component" value="Unassembled WGS sequence"/>
</dbReference>
<dbReference type="InterPro" id="IPR005303">
    <property type="entry name" value="MOCOS_middle"/>
</dbReference>
<dbReference type="KEGG" id="dpp:DICPUDRAFT_157767"/>
<proteinExistence type="predicted"/>
<dbReference type="GO" id="GO:0030151">
    <property type="term" value="F:molybdenum ion binding"/>
    <property type="evidence" value="ECO:0007669"/>
    <property type="project" value="InterPro"/>
</dbReference>
<reference evidence="3" key="1">
    <citation type="journal article" date="2011" name="Genome Biol.">
        <title>Comparative genomics of the social amoebae Dictyostelium discoideum and Dictyostelium purpureum.</title>
        <authorList>
            <consortium name="US DOE Joint Genome Institute (JGI-PGF)"/>
            <person name="Sucgang R."/>
            <person name="Kuo A."/>
            <person name="Tian X."/>
            <person name="Salerno W."/>
            <person name="Parikh A."/>
            <person name="Feasley C.L."/>
            <person name="Dalin E."/>
            <person name="Tu H."/>
            <person name="Huang E."/>
            <person name="Barry K."/>
            <person name="Lindquist E."/>
            <person name="Shapiro H."/>
            <person name="Bruce D."/>
            <person name="Schmutz J."/>
            <person name="Salamov A."/>
            <person name="Fey P."/>
            <person name="Gaudet P."/>
            <person name="Anjard C."/>
            <person name="Babu M.M."/>
            <person name="Basu S."/>
            <person name="Bushmanova Y."/>
            <person name="van der Wel H."/>
            <person name="Katoh-Kurasawa M."/>
            <person name="Dinh C."/>
            <person name="Coutinho P.M."/>
            <person name="Saito T."/>
            <person name="Elias M."/>
            <person name="Schaap P."/>
            <person name="Kay R.R."/>
            <person name="Henrissat B."/>
            <person name="Eichinger L."/>
            <person name="Rivero F."/>
            <person name="Putnam N.H."/>
            <person name="West C.M."/>
            <person name="Loomis W.F."/>
            <person name="Chisholm R.L."/>
            <person name="Shaulsky G."/>
            <person name="Strassmann J.E."/>
            <person name="Queller D.C."/>
            <person name="Kuspa A."/>
            <person name="Grigoriev I.V."/>
        </authorList>
    </citation>
    <scope>NUCLEOTIDE SEQUENCE [LARGE SCALE GENOMIC DNA]</scope>
    <source>
        <strain evidence="3">QSDP1</strain>
    </source>
</reference>
<dbReference type="Pfam" id="PF03473">
    <property type="entry name" value="MOSC"/>
    <property type="match status" value="1"/>
</dbReference>
<dbReference type="GO" id="GO:0003824">
    <property type="term" value="F:catalytic activity"/>
    <property type="evidence" value="ECO:0007669"/>
    <property type="project" value="InterPro"/>
</dbReference>
<dbReference type="RefSeq" id="XP_003292979.1">
    <property type="nucleotide sequence ID" value="XM_003292931.1"/>
</dbReference>
<dbReference type="SUPFAM" id="SSF141673">
    <property type="entry name" value="MOSC N-terminal domain-like"/>
    <property type="match status" value="1"/>
</dbReference>
<dbReference type="eggNOG" id="KOG2362">
    <property type="taxonomic scope" value="Eukaryota"/>
</dbReference>
<dbReference type="FunCoup" id="F0ZZY1">
    <property type="interactions" value="12"/>
</dbReference>
<organism evidence="2 3">
    <name type="scientific">Dictyostelium purpureum</name>
    <name type="common">Slime mold</name>
    <dbReference type="NCBI Taxonomy" id="5786"/>
    <lineage>
        <taxon>Eukaryota</taxon>
        <taxon>Amoebozoa</taxon>
        <taxon>Evosea</taxon>
        <taxon>Eumycetozoa</taxon>
        <taxon>Dictyostelia</taxon>
        <taxon>Dictyosteliales</taxon>
        <taxon>Dictyosteliaceae</taxon>
        <taxon>Dictyostelium</taxon>
    </lineage>
</organism>
<sequence>MSNWIKDHKSLIATGVLSTAAITLLLKYMSGPSKQLNKFGGITLEKILVYPIKSCGPIELKSCKLSPFGLENDRRFMLINRKENRYVNQKVYPMMSTIKCKYSQDGKYLIVSKEGLEDLRISLEPLDAADIDPSRVYKEVKMFDNISQVYDQGDEQSEWFAKALGNPDIRFTQMMPVGEYNRNIRVHMAESIDASNIARFKNSLSNSCHIMFLSQATIDDVNVRIEKTRKEKGETSQAPLTWDRYRPNFVFSGCTPYQEDDWSSYTLGGEVDFQVADYNGRCPIVTVQQDTGVLDPFGDDEPLRTLRTYRLSKCKAGEKTLLGQYIVVHENMIGKTVNIGDQLTNLKNGFESKYFTKVNFEK</sequence>
<dbReference type="OrthoDB" id="17255at2759"/>
<feature type="domain" description="MOSC" evidence="1">
    <location>
        <begin position="169"/>
        <end position="346"/>
    </location>
</feature>
<dbReference type="PROSITE" id="PS51340">
    <property type="entry name" value="MOSC"/>
    <property type="match status" value="1"/>
</dbReference>
<dbReference type="GeneID" id="10510374"/>